<dbReference type="Pfam" id="PF05757">
    <property type="entry name" value="PsbQ"/>
    <property type="match status" value="1"/>
</dbReference>
<feature type="chain" id="PRO_5015145128" evidence="4">
    <location>
        <begin position="24"/>
        <end position="152"/>
    </location>
</feature>
<evidence type="ECO:0000256" key="1">
    <source>
        <dbReference type="ARBA" id="ARBA00004370"/>
    </source>
</evidence>
<feature type="signal peptide" evidence="4">
    <location>
        <begin position="1"/>
        <end position="23"/>
    </location>
</feature>
<dbReference type="SUPFAM" id="SSF101112">
    <property type="entry name" value="Oxygen-evolving enhancer protein 3"/>
    <property type="match status" value="1"/>
</dbReference>
<dbReference type="STRING" id="1910958.BTM30_07870"/>
<evidence type="ECO:0000256" key="3">
    <source>
        <dbReference type="ARBA" id="ARBA00023136"/>
    </source>
</evidence>
<dbReference type="InterPro" id="IPR017487">
    <property type="entry name" value="PSII_PsbQ_cyanobac"/>
</dbReference>
<keyword evidence="4" id="KW-0732">Signal</keyword>
<dbReference type="Gene3D" id="1.20.120.290">
    <property type="entry name" value="Oxygen-evolving enhancer protein 3 (PsbQ), four-helix up-down bundle"/>
    <property type="match status" value="1"/>
</dbReference>
<dbReference type="InterPro" id="IPR023222">
    <property type="entry name" value="PsbQ-like_dom_sf"/>
</dbReference>
<keyword evidence="6" id="KW-1185">Reference proteome</keyword>
<dbReference type="EMBL" id="PXVC01000005">
    <property type="protein sequence ID" value="PSI02470.1"/>
    <property type="molecule type" value="Genomic_DNA"/>
</dbReference>
<evidence type="ECO:0000256" key="2">
    <source>
        <dbReference type="ARBA" id="ARBA00023078"/>
    </source>
</evidence>
<keyword evidence="2" id="KW-0793">Thylakoid</keyword>
<proteinExistence type="predicted"/>
<dbReference type="GO" id="GO:0005509">
    <property type="term" value="F:calcium ion binding"/>
    <property type="evidence" value="ECO:0007669"/>
    <property type="project" value="InterPro"/>
</dbReference>
<reference evidence="6" key="1">
    <citation type="submission" date="2018-03" db="EMBL/GenBank/DDBJ databases">
        <title>Ecological and genomic features of two cosmopolitan and abundant freshwater picocyanobacteria.</title>
        <authorList>
            <person name="Cabello-Yeves P.J."/>
            <person name="Picazo A."/>
            <person name="Camacho A."/>
            <person name="Callieri C."/>
            <person name="Rosselli R."/>
            <person name="Roda-Garcia J."/>
            <person name="Coutinho F.H."/>
            <person name="Rodriguez-Valera F."/>
        </authorList>
    </citation>
    <scope>NUCLEOTIDE SEQUENCE [LARGE SCALE GENOMIC DNA]</scope>
    <source>
        <strain evidence="6">Tous</strain>
    </source>
</reference>
<dbReference type="RefSeq" id="WP_106499016.1">
    <property type="nucleotide sequence ID" value="NZ_PXVC01000005.1"/>
</dbReference>
<dbReference type="Proteomes" id="UP000240206">
    <property type="component" value="Unassembled WGS sequence"/>
</dbReference>
<name>A0A2P7EGY4_9SYNE</name>
<dbReference type="GO" id="GO:0015979">
    <property type="term" value="P:photosynthesis"/>
    <property type="evidence" value="ECO:0007669"/>
    <property type="project" value="InterPro"/>
</dbReference>
<protein>
    <submittedName>
        <fullName evidence="5">Photosystem II protein PsbQ</fullName>
    </submittedName>
</protein>
<accession>A0A2P7EGY4</accession>
<comment type="caution">
    <text evidence="5">The sequence shown here is derived from an EMBL/GenBank/DDBJ whole genome shotgun (WGS) entry which is preliminary data.</text>
</comment>
<evidence type="ECO:0000256" key="4">
    <source>
        <dbReference type="SAM" id="SignalP"/>
    </source>
</evidence>
<comment type="subcellular location">
    <subcellularLocation>
        <location evidence="1">Membrane</location>
    </subcellularLocation>
</comment>
<keyword evidence="3" id="KW-0472">Membrane</keyword>
<organism evidence="5 6">
    <name type="scientific">Synechococcus lacustris str. Tous</name>
    <dbReference type="NCBI Taxonomy" id="1910958"/>
    <lineage>
        <taxon>Bacteria</taxon>
        <taxon>Bacillati</taxon>
        <taxon>Cyanobacteriota</taxon>
        <taxon>Cyanophyceae</taxon>
        <taxon>Synechococcales</taxon>
        <taxon>Synechococcaceae</taxon>
        <taxon>Synechococcus</taxon>
    </lineage>
</organism>
<gene>
    <name evidence="5" type="primary">psbQ</name>
    <name evidence="5" type="ORF">C7K08_02165</name>
</gene>
<dbReference type="PROSITE" id="PS51257">
    <property type="entry name" value="PROKAR_LIPOPROTEIN"/>
    <property type="match status" value="1"/>
</dbReference>
<dbReference type="AlphaFoldDB" id="A0A2P7EGY4"/>
<evidence type="ECO:0000313" key="6">
    <source>
        <dbReference type="Proteomes" id="UP000240206"/>
    </source>
</evidence>
<dbReference type="InterPro" id="IPR008797">
    <property type="entry name" value="PSII_PsbQ"/>
</dbReference>
<dbReference type="NCBIfam" id="TIGR03042">
    <property type="entry name" value="PS_II_psbQ_bact"/>
    <property type="match status" value="1"/>
</dbReference>
<dbReference type="GO" id="GO:0009654">
    <property type="term" value="C:photosystem II oxygen evolving complex"/>
    <property type="evidence" value="ECO:0007669"/>
    <property type="project" value="InterPro"/>
</dbReference>
<evidence type="ECO:0000313" key="5">
    <source>
        <dbReference type="EMBL" id="PSI02470.1"/>
    </source>
</evidence>
<sequence length="152" mass="16430">MVSALRRLALWGLAFVLSIGLSACDGANAKAAATISPEDMATIGRQAKGFLAAKERLPELATLVNEKNWVFTRNLIHGPMQEVSREMSYINQRLLPADRAEAIKRANALKESLAELDESARLQDGNSLSKNYIRVASGFGAYAEVIPSAALN</sequence>
<dbReference type="GO" id="GO:0019898">
    <property type="term" value="C:extrinsic component of membrane"/>
    <property type="evidence" value="ECO:0007669"/>
    <property type="project" value="InterPro"/>
</dbReference>